<organism evidence="3 4">
    <name type="scientific">Thermincola ferriacetica</name>
    <dbReference type="NCBI Taxonomy" id="281456"/>
    <lineage>
        <taxon>Bacteria</taxon>
        <taxon>Bacillati</taxon>
        <taxon>Bacillota</taxon>
        <taxon>Clostridia</taxon>
        <taxon>Eubacteriales</taxon>
        <taxon>Thermincolaceae</taxon>
        <taxon>Thermincola</taxon>
    </lineage>
</organism>
<comment type="caution">
    <text evidence="3">The sequence shown here is derived from an EMBL/GenBank/DDBJ whole genome shotgun (WGS) entry which is preliminary data.</text>
</comment>
<protein>
    <recommendedName>
        <fullName evidence="5">Carboxypeptidase regulatory-like domain-containing protein</fullName>
    </recommendedName>
</protein>
<evidence type="ECO:0000256" key="2">
    <source>
        <dbReference type="SAM" id="Phobius"/>
    </source>
</evidence>
<evidence type="ECO:0000256" key="1">
    <source>
        <dbReference type="SAM" id="MobiDB-lite"/>
    </source>
</evidence>
<reference evidence="4" key="1">
    <citation type="submission" date="2015-07" db="EMBL/GenBank/DDBJ databases">
        <title>Complete Genome of Thermincola ferriacetica strain Z-0001T.</title>
        <authorList>
            <person name="Lusk B."/>
            <person name="Badalamenti J.P."/>
            <person name="Parameswaran P."/>
            <person name="Bond D.R."/>
            <person name="Torres C.I."/>
        </authorList>
    </citation>
    <scope>NUCLEOTIDE SEQUENCE [LARGE SCALE GENOMIC DNA]</scope>
    <source>
        <strain evidence="4">Z-0001</strain>
    </source>
</reference>
<dbReference type="RefSeq" id="WP_052216893.1">
    <property type="nucleotide sequence ID" value="NZ_LGTE01000003.1"/>
</dbReference>
<feature type="transmembrane region" description="Helical" evidence="2">
    <location>
        <begin position="9"/>
        <end position="31"/>
    </location>
</feature>
<dbReference type="AlphaFoldDB" id="A0A0L6W4M3"/>
<accession>A0A0L6W4M3</accession>
<dbReference type="Proteomes" id="UP000037175">
    <property type="component" value="Unassembled WGS sequence"/>
</dbReference>
<evidence type="ECO:0000313" key="4">
    <source>
        <dbReference type="Proteomes" id="UP000037175"/>
    </source>
</evidence>
<proteinExistence type="predicted"/>
<sequence length="326" mass="35192">MKPGVIRKYCLTIVTSAAFLVTYNFGLYPLLAKKSIAFESPRAAAEVTVDADDSDAEQGATTQGTTGLVTQEQPTTGANETGATTAVENSNLGTNQNSVDPNDDRQDTDNPAETSVADTVYGNIYQEGPGDTVLEEVYDLPNLEDLLDLPVIPELGEEVVMNIVYNSLSGCVLDNLTGAPLEQVTVTLTGPQGTFTTTTDKAGNYDIMVPKGDYYLVFWLYGYDMEKFIVPLHTDEVQDCVLSRLVPVSFRVTGAKDSNSLKIVRAKLHVGPDFSRPDYELAIGSDGTVDAVMLSPGRYYAKAAKGAAISEFWVTNEGNQVIIKED</sequence>
<feature type="region of interest" description="Disordered" evidence="1">
    <location>
        <begin position="49"/>
        <end position="118"/>
    </location>
</feature>
<dbReference type="EMBL" id="LGTE01000003">
    <property type="protein sequence ID" value="KNZ70527.1"/>
    <property type="molecule type" value="Genomic_DNA"/>
</dbReference>
<dbReference type="Gene3D" id="2.60.40.1120">
    <property type="entry name" value="Carboxypeptidase-like, regulatory domain"/>
    <property type="match status" value="1"/>
</dbReference>
<feature type="compositionally biased region" description="Polar residues" evidence="1">
    <location>
        <begin position="90"/>
        <end position="100"/>
    </location>
</feature>
<keyword evidence="2" id="KW-1133">Transmembrane helix</keyword>
<evidence type="ECO:0000313" key="3">
    <source>
        <dbReference type="EMBL" id="KNZ70527.1"/>
    </source>
</evidence>
<keyword evidence="2" id="KW-0472">Membrane</keyword>
<gene>
    <name evidence="3" type="ORF">Tfer_0709</name>
</gene>
<dbReference type="Pfam" id="PF13620">
    <property type="entry name" value="CarboxypepD_reg"/>
    <property type="match status" value="1"/>
</dbReference>
<name>A0A0L6W4M3_9FIRM</name>
<keyword evidence="4" id="KW-1185">Reference proteome</keyword>
<dbReference type="InterPro" id="IPR008969">
    <property type="entry name" value="CarboxyPept-like_regulatory"/>
</dbReference>
<dbReference type="SUPFAM" id="SSF49464">
    <property type="entry name" value="Carboxypeptidase regulatory domain-like"/>
    <property type="match status" value="1"/>
</dbReference>
<evidence type="ECO:0008006" key="5">
    <source>
        <dbReference type="Google" id="ProtNLM"/>
    </source>
</evidence>
<feature type="compositionally biased region" description="Low complexity" evidence="1">
    <location>
        <begin position="58"/>
        <end position="89"/>
    </location>
</feature>
<keyword evidence="2" id="KW-0812">Transmembrane</keyword>